<protein>
    <submittedName>
        <fullName evidence="3">Membrane protein</fullName>
    </submittedName>
</protein>
<dbReference type="PANTHER" id="PTHR22911:SF135">
    <property type="entry name" value="BLR4310 PROTEIN"/>
    <property type="match status" value="1"/>
</dbReference>
<keyword evidence="1" id="KW-1133">Transmembrane helix</keyword>
<dbReference type="Gene3D" id="1.10.3730.20">
    <property type="match status" value="2"/>
</dbReference>
<sequence>MVAMTEVIAIDHRANRMGSFWMVFSMAAFAIEDVFVKAAFEKLPVGQILIIFGSGGALVFACLAVLKRERLLSADVFSRPMLVRAGFEVLGRLFYVLAITLSPLSVAMVILQATPIVVVAGAAMLFGEKVGWRRWAAIVVGLAGVIAIIRPGTDSFTASSVLAVIGMLGFAGRDLASRAAPASLGTLVLGLYGFLAVIAAGATFMLWESEVFVRPDLETSLYLLGAILAGVTAYSALMKAMRTGEVSAVTPFRYTRLIFGIFFGVVLFGEQLDSMMFLGCGLIVVSGLFILLGGQGKLKNKFSATLSREH</sequence>
<dbReference type="AlphaFoldDB" id="A0A917Z6B3"/>
<reference evidence="3 4" key="1">
    <citation type="journal article" date="2014" name="Int. J. Syst. Evol. Microbiol.">
        <title>Complete genome sequence of Corynebacterium casei LMG S-19264T (=DSM 44701T), isolated from a smear-ripened cheese.</title>
        <authorList>
            <consortium name="US DOE Joint Genome Institute (JGI-PGF)"/>
            <person name="Walter F."/>
            <person name="Albersmeier A."/>
            <person name="Kalinowski J."/>
            <person name="Ruckert C."/>
        </authorList>
    </citation>
    <scope>NUCLEOTIDE SEQUENCE [LARGE SCALE GENOMIC DNA]</scope>
    <source>
        <strain evidence="3 4">CGMCC 1.7286</strain>
    </source>
</reference>
<keyword evidence="4" id="KW-1185">Reference proteome</keyword>
<dbReference type="Pfam" id="PF00892">
    <property type="entry name" value="EamA"/>
    <property type="match status" value="2"/>
</dbReference>
<feature type="domain" description="EamA" evidence="2">
    <location>
        <begin position="17"/>
        <end position="149"/>
    </location>
</feature>
<feature type="transmembrane region" description="Helical" evidence="1">
    <location>
        <begin position="252"/>
        <end position="269"/>
    </location>
</feature>
<feature type="domain" description="EamA" evidence="2">
    <location>
        <begin position="161"/>
        <end position="291"/>
    </location>
</feature>
<evidence type="ECO:0000313" key="3">
    <source>
        <dbReference type="EMBL" id="GGO75974.1"/>
    </source>
</evidence>
<feature type="transmembrane region" description="Helical" evidence="1">
    <location>
        <begin position="219"/>
        <end position="240"/>
    </location>
</feature>
<dbReference type="InterPro" id="IPR037185">
    <property type="entry name" value="EmrE-like"/>
</dbReference>
<evidence type="ECO:0000256" key="1">
    <source>
        <dbReference type="SAM" id="Phobius"/>
    </source>
</evidence>
<feature type="transmembrane region" description="Helical" evidence="1">
    <location>
        <begin position="46"/>
        <end position="66"/>
    </location>
</feature>
<feature type="transmembrane region" description="Helical" evidence="1">
    <location>
        <begin position="20"/>
        <end position="40"/>
    </location>
</feature>
<organism evidence="3 4">
    <name type="scientific">Marinobacterium nitratireducens</name>
    <dbReference type="NCBI Taxonomy" id="518897"/>
    <lineage>
        <taxon>Bacteria</taxon>
        <taxon>Pseudomonadati</taxon>
        <taxon>Pseudomonadota</taxon>
        <taxon>Gammaproteobacteria</taxon>
        <taxon>Oceanospirillales</taxon>
        <taxon>Oceanospirillaceae</taxon>
        <taxon>Marinobacterium</taxon>
    </lineage>
</organism>
<feature type="transmembrane region" description="Helical" evidence="1">
    <location>
        <begin position="155"/>
        <end position="172"/>
    </location>
</feature>
<name>A0A917Z6B3_9GAMM</name>
<dbReference type="PANTHER" id="PTHR22911">
    <property type="entry name" value="ACYL-MALONYL CONDENSING ENZYME-RELATED"/>
    <property type="match status" value="1"/>
</dbReference>
<gene>
    <name evidence="3" type="ORF">GCM10011348_02070</name>
</gene>
<proteinExistence type="predicted"/>
<dbReference type="Proteomes" id="UP000599578">
    <property type="component" value="Unassembled WGS sequence"/>
</dbReference>
<evidence type="ECO:0000313" key="4">
    <source>
        <dbReference type="Proteomes" id="UP000599578"/>
    </source>
</evidence>
<keyword evidence="1" id="KW-0812">Transmembrane</keyword>
<dbReference type="InterPro" id="IPR000620">
    <property type="entry name" value="EamA_dom"/>
</dbReference>
<feature type="transmembrane region" description="Helical" evidence="1">
    <location>
        <begin position="132"/>
        <end position="149"/>
    </location>
</feature>
<feature type="transmembrane region" description="Helical" evidence="1">
    <location>
        <begin position="184"/>
        <end position="207"/>
    </location>
</feature>
<dbReference type="GO" id="GO:0016020">
    <property type="term" value="C:membrane"/>
    <property type="evidence" value="ECO:0007669"/>
    <property type="project" value="InterPro"/>
</dbReference>
<feature type="transmembrane region" description="Helical" evidence="1">
    <location>
        <begin position="104"/>
        <end position="125"/>
    </location>
</feature>
<keyword evidence="1" id="KW-0472">Membrane</keyword>
<evidence type="ECO:0000259" key="2">
    <source>
        <dbReference type="Pfam" id="PF00892"/>
    </source>
</evidence>
<feature type="transmembrane region" description="Helical" evidence="1">
    <location>
        <begin position="275"/>
        <end position="293"/>
    </location>
</feature>
<comment type="caution">
    <text evidence="3">The sequence shown here is derived from an EMBL/GenBank/DDBJ whole genome shotgun (WGS) entry which is preliminary data.</text>
</comment>
<dbReference type="EMBL" id="BMLT01000001">
    <property type="protein sequence ID" value="GGO75974.1"/>
    <property type="molecule type" value="Genomic_DNA"/>
</dbReference>
<accession>A0A917Z6B3</accession>
<dbReference type="SUPFAM" id="SSF103481">
    <property type="entry name" value="Multidrug resistance efflux transporter EmrE"/>
    <property type="match status" value="2"/>
</dbReference>